<accession>A0ABS0J930</accession>
<evidence type="ECO:0000313" key="1">
    <source>
        <dbReference type="EMBL" id="MBG3878660.1"/>
    </source>
</evidence>
<name>A0ABS0J930_9BACT</name>
<organism evidence="1 2">
    <name type="scientific">Nitratidesulfovibrio oxamicus</name>
    <dbReference type="NCBI Taxonomy" id="32016"/>
    <lineage>
        <taxon>Bacteria</taxon>
        <taxon>Pseudomonadati</taxon>
        <taxon>Thermodesulfobacteriota</taxon>
        <taxon>Desulfovibrionia</taxon>
        <taxon>Desulfovibrionales</taxon>
        <taxon>Desulfovibrionaceae</taxon>
        <taxon>Nitratidesulfovibrio</taxon>
    </lineage>
</organism>
<gene>
    <name evidence="1" type="ORF">FVW20_17025</name>
</gene>
<reference evidence="1 2" key="1">
    <citation type="submission" date="2019-08" db="EMBL/GenBank/DDBJ databases">
        <authorList>
            <person name="Luo N."/>
        </authorList>
    </citation>
    <scope>NUCLEOTIDE SEQUENCE [LARGE SCALE GENOMIC DNA]</scope>
    <source>
        <strain evidence="1 2">NCIMB 9442</strain>
    </source>
</reference>
<keyword evidence="2" id="KW-1185">Reference proteome</keyword>
<dbReference type="EMBL" id="VRYY01000669">
    <property type="protein sequence ID" value="MBG3878660.1"/>
    <property type="molecule type" value="Genomic_DNA"/>
</dbReference>
<feature type="non-terminal residue" evidence="1">
    <location>
        <position position="1"/>
    </location>
</feature>
<evidence type="ECO:0000313" key="2">
    <source>
        <dbReference type="Proteomes" id="UP001194469"/>
    </source>
</evidence>
<proteinExistence type="predicted"/>
<dbReference type="Proteomes" id="UP001194469">
    <property type="component" value="Unassembled WGS sequence"/>
</dbReference>
<comment type="caution">
    <text evidence="1">The sequence shown here is derived from an EMBL/GenBank/DDBJ whole genome shotgun (WGS) entry which is preliminary data.</text>
</comment>
<sequence>DGGFLRSVSEVAPGDALAVTVRDGEVDVTVRGVRPGQVLGQGGADDAGRTAGNGVKVGTGATEQCAGDIS</sequence>
<protein>
    <submittedName>
        <fullName evidence="1">Exodeoxyribonuclease VII large subunit</fullName>
    </submittedName>
</protein>